<feature type="transmembrane region" description="Helical" evidence="6">
    <location>
        <begin position="128"/>
        <end position="151"/>
    </location>
</feature>
<feature type="transmembrane region" description="Helical" evidence="6">
    <location>
        <begin position="177"/>
        <end position="198"/>
    </location>
</feature>
<comment type="subcellular location">
    <subcellularLocation>
        <location evidence="1">Membrane</location>
        <topology evidence="1">Multi-pass membrane protein</topology>
    </subcellularLocation>
</comment>
<organism evidence="7 8">
    <name type="scientific">Candidula unifasciata</name>
    <dbReference type="NCBI Taxonomy" id="100452"/>
    <lineage>
        <taxon>Eukaryota</taxon>
        <taxon>Metazoa</taxon>
        <taxon>Spiralia</taxon>
        <taxon>Lophotrochozoa</taxon>
        <taxon>Mollusca</taxon>
        <taxon>Gastropoda</taxon>
        <taxon>Heterobranchia</taxon>
        <taxon>Euthyneura</taxon>
        <taxon>Panpulmonata</taxon>
        <taxon>Eupulmonata</taxon>
        <taxon>Stylommatophora</taxon>
        <taxon>Helicina</taxon>
        <taxon>Helicoidea</taxon>
        <taxon>Geomitridae</taxon>
        <taxon>Candidula</taxon>
    </lineage>
</organism>
<dbReference type="PANTHER" id="PTHR31548">
    <property type="entry name" value="CLARIN"/>
    <property type="match status" value="1"/>
</dbReference>
<dbReference type="Proteomes" id="UP000678393">
    <property type="component" value="Unassembled WGS sequence"/>
</dbReference>
<dbReference type="Pfam" id="PF25807">
    <property type="entry name" value="Clarin-2"/>
    <property type="match status" value="1"/>
</dbReference>
<dbReference type="AlphaFoldDB" id="A0A8S4AC85"/>
<comment type="caution">
    <text evidence="7">The sequence shown here is derived from an EMBL/GenBank/DDBJ whole genome shotgun (WGS) entry which is preliminary data.</text>
</comment>
<sequence>MQTQKRIIGVSVFVACVGVGLIVSSLATNHWISSTPGFRNETNKSQSANISFGLFAGYKSINFGLGDRPHTLESGKSMEWFGLFSFPVYVATLVMLNLAVVCGFLSVGFGFFNVFGRPIETITGPSGLYVWNGLSFVFATAAFGTYLGLYFSQLKVNILKPEELSSFTSGDHTNLDYSFYFVVGAAASFILNLVLLSLSGQKCSCHYSLTGKKEVDSGMILY</sequence>
<dbReference type="PANTHER" id="PTHR31548:SF1">
    <property type="entry name" value="LD47387P"/>
    <property type="match status" value="1"/>
</dbReference>
<dbReference type="Gene3D" id="1.20.140.150">
    <property type="match status" value="1"/>
</dbReference>
<keyword evidence="5 6" id="KW-0472">Membrane</keyword>
<gene>
    <name evidence="7" type="ORF">CUNI_LOCUS21229</name>
</gene>
<dbReference type="InterPro" id="IPR026748">
    <property type="entry name" value="Clarin"/>
</dbReference>
<reference evidence="7" key="1">
    <citation type="submission" date="2021-04" db="EMBL/GenBank/DDBJ databases">
        <authorList>
            <consortium name="Molecular Ecology Group"/>
        </authorList>
    </citation>
    <scope>NUCLEOTIDE SEQUENCE</scope>
</reference>
<protein>
    <recommendedName>
        <fullName evidence="9">Clarin-3</fullName>
    </recommendedName>
</protein>
<evidence type="ECO:0000313" key="8">
    <source>
        <dbReference type="Proteomes" id="UP000678393"/>
    </source>
</evidence>
<dbReference type="EMBL" id="CAJHNH020008445">
    <property type="protein sequence ID" value="CAG5135671.1"/>
    <property type="molecule type" value="Genomic_DNA"/>
</dbReference>
<feature type="transmembrane region" description="Helical" evidence="6">
    <location>
        <begin position="7"/>
        <end position="27"/>
    </location>
</feature>
<evidence type="ECO:0000256" key="5">
    <source>
        <dbReference type="ARBA" id="ARBA00023136"/>
    </source>
</evidence>
<keyword evidence="4 6" id="KW-1133">Transmembrane helix</keyword>
<keyword evidence="8" id="KW-1185">Reference proteome</keyword>
<feature type="transmembrane region" description="Helical" evidence="6">
    <location>
        <begin position="88"/>
        <end position="116"/>
    </location>
</feature>
<evidence type="ECO:0008006" key="9">
    <source>
        <dbReference type="Google" id="ProtNLM"/>
    </source>
</evidence>
<evidence type="ECO:0000313" key="7">
    <source>
        <dbReference type="EMBL" id="CAG5135671.1"/>
    </source>
</evidence>
<dbReference type="GO" id="GO:0007605">
    <property type="term" value="P:sensory perception of sound"/>
    <property type="evidence" value="ECO:0007669"/>
    <property type="project" value="UniProtKB-ARBA"/>
</dbReference>
<accession>A0A8S4AC85</accession>
<comment type="similarity">
    <text evidence="2">Belongs to the clarin family.</text>
</comment>
<evidence type="ECO:0000256" key="3">
    <source>
        <dbReference type="ARBA" id="ARBA00022692"/>
    </source>
</evidence>
<proteinExistence type="inferred from homology"/>
<evidence type="ECO:0000256" key="2">
    <source>
        <dbReference type="ARBA" id="ARBA00005787"/>
    </source>
</evidence>
<keyword evidence="3 6" id="KW-0812">Transmembrane</keyword>
<dbReference type="GO" id="GO:0016020">
    <property type="term" value="C:membrane"/>
    <property type="evidence" value="ECO:0007669"/>
    <property type="project" value="UniProtKB-SubCell"/>
</dbReference>
<evidence type="ECO:0000256" key="1">
    <source>
        <dbReference type="ARBA" id="ARBA00004141"/>
    </source>
</evidence>
<evidence type="ECO:0000256" key="4">
    <source>
        <dbReference type="ARBA" id="ARBA00022989"/>
    </source>
</evidence>
<dbReference type="OrthoDB" id="10012538at2759"/>
<evidence type="ECO:0000256" key="6">
    <source>
        <dbReference type="SAM" id="Phobius"/>
    </source>
</evidence>
<name>A0A8S4AC85_9EUPU</name>